<evidence type="ECO:0000313" key="3">
    <source>
        <dbReference type="Proteomes" id="UP000289775"/>
    </source>
</evidence>
<evidence type="ECO:0008006" key="4">
    <source>
        <dbReference type="Google" id="ProtNLM"/>
    </source>
</evidence>
<dbReference type="AlphaFoldDB" id="A0A444WHY5"/>
<evidence type="ECO:0000313" key="2">
    <source>
        <dbReference type="EMBL" id="RYJ45417.1"/>
    </source>
</evidence>
<reference evidence="2 3" key="1">
    <citation type="submission" date="2014-12" db="EMBL/GenBank/DDBJ databases">
        <title>Genome sequence of Flavobacterium beibuense RSKm HC5.</title>
        <authorList>
            <person name="Kim J.F."/>
            <person name="Song J.Y."/>
            <person name="Kwak M.-J."/>
            <person name="Lee S.-W."/>
        </authorList>
    </citation>
    <scope>NUCLEOTIDE SEQUENCE [LARGE SCALE GENOMIC DNA]</scope>
    <source>
        <strain evidence="2 3">RSKm HC5</strain>
    </source>
</reference>
<dbReference type="OrthoDB" id="1374379at2"/>
<dbReference type="PROSITE" id="PS51257">
    <property type="entry name" value="PROKAR_LIPOPROTEIN"/>
    <property type="match status" value="1"/>
</dbReference>
<gene>
    <name evidence="2" type="ORF">NU09_0009</name>
</gene>
<keyword evidence="3" id="KW-1185">Reference proteome</keyword>
<accession>A0A444WHY5</accession>
<name>A0A444WHY5_9FLAO</name>
<sequence length="59" mass="6074">MKKSLLTLGLIAFVGLTAVSCSTDDSALEDTSADTTLTLTPTPVDNGDIELPKPPAGRN</sequence>
<proteinExistence type="predicted"/>
<organism evidence="2 3">
    <name type="scientific">Flavobacterium beibuense</name>
    <dbReference type="NCBI Taxonomy" id="657326"/>
    <lineage>
        <taxon>Bacteria</taxon>
        <taxon>Pseudomonadati</taxon>
        <taxon>Bacteroidota</taxon>
        <taxon>Flavobacteriia</taxon>
        <taxon>Flavobacteriales</taxon>
        <taxon>Flavobacteriaceae</taxon>
        <taxon>Flavobacterium</taxon>
    </lineage>
</organism>
<protein>
    <recommendedName>
        <fullName evidence="4">Lipoprotein</fullName>
    </recommendedName>
</protein>
<feature type="region of interest" description="Disordered" evidence="1">
    <location>
        <begin position="24"/>
        <end position="59"/>
    </location>
</feature>
<dbReference type="Proteomes" id="UP000289775">
    <property type="component" value="Unassembled WGS sequence"/>
</dbReference>
<comment type="caution">
    <text evidence="2">The sequence shown here is derived from an EMBL/GenBank/DDBJ whole genome shotgun (WGS) entry which is preliminary data.</text>
</comment>
<evidence type="ECO:0000256" key="1">
    <source>
        <dbReference type="SAM" id="MobiDB-lite"/>
    </source>
</evidence>
<dbReference type="EMBL" id="JUIW01000001">
    <property type="protein sequence ID" value="RYJ45417.1"/>
    <property type="molecule type" value="Genomic_DNA"/>
</dbReference>
<dbReference type="RefSeq" id="WP_129749208.1">
    <property type="nucleotide sequence ID" value="NZ_JUIW01000001.1"/>
</dbReference>